<dbReference type="Proteomes" id="UP001280629">
    <property type="component" value="Unassembled WGS sequence"/>
</dbReference>
<evidence type="ECO:0000313" key="2">
    <source>
        <dbReference type="Proteomes" id="UP001280629"/>
    </source>
</evidence>
<sequence>MNWNAADMNTFLQQKEYIDTLIVPLIKVETNESLMKTSASATDFLMNLSTYIEQQFKGRIMVAPPFAYSPSMNSKEFGEVLSKDIAKSPFRHVFYLTTDAEWTSLELHGKVLWLPAIPLENMDERLKNSIFEDQLKQLLPLLTEEWKK</sequence>
<proteinExistence type="predicted"/>
<reference evidence="1 2" key="1">
    <citation type="submission" date="2023-06" db="EMBL/GenBank/DDBJ databases">
        <title>Sporosarcina sp. nov., isolated from Korean traditional fermented seafood 'Jeotgal'.</title>
        <authorList>
            <person name="Yang A.-I."/>
            <person name="Shin N.-R."/>
        </authorList>
    </citation>
    <scope>NUCLEOTIDE SEQUENCE [LARGE SCALE GENOMIC DNA]</scope>
    <source>
        <strain evidence="1 2">KCTC3840</strain>
    </source>
</reference>
<keyword evidence="2" id="KW-1185">Reference proteome</keyword>
<gene>
    <name evidence="1" type="ORF">QT716_03285</name>
</gene>
<evidence type="ECO:0000313" key="1">
    <source>
        <dbReference type="EMBL" id="MDW0109070.1"/>
    </source>
</evidence>
<name>A0ABU4FWJ4_9BACL</name>
<dbReference type="Pfam" id="PF10673">
    <property type="entry name" value="DUF2487"/>
    <property type="match status" value="1"/>
</dbReference>
<accession>A0ABU4FWJ4</accession>
<protein>
    <submittedName>
        <fullName evidence="1">DUF2487 family protein</fullName>
    </submittedName>
</protein>
<dbReference type="InterPro" id="IPR019615">
    <property type="entry name" value="DUF2487"/>
</dbReference>
<dbReference type="RefSeq" id="WP_317934456.1">
    <property type="nucleotide sequence ID" value="NZ_JAUBDH010000002.1"/>
</dbReference>
<comment type="caution">
    <text evidence="1">The sequence shown here is derived from an EMBL/GenBank/DDBJ whole genome shotgun (WGS) entry which is preliminary data.</text>
</comment>
<dbReference type="EMBL" id="JAUBDH010000002">
    <property type="protein sequence ID" value="MDW0109070.1"/>
    <property type="molecule type" value="Genomic_DNA"/>
</dbReference>
<organism evidence="1 2">
    <name type="scientific">Sporosarcina aquimarina</name>
    <dbReference type="NCBI Taxonomy" id="114975"/>
    <lineage>
        <taxon>Bacteria</taxon>
        <taxon>Bacillati</taxon>
        <taxon>Bacillota</taxon>
        <taxon>Bacilli</taxon>
        <taxon>Bacillales</taxon>
        <taxon>Caryophanaceae</taxon>
        <taxon>Sporosarcina</taxon>
    </lineage>
</organism>